<dbReference type="Pfam" id="PF04055">
    <property type="entry name" value="Radical_SAM"/>
    <property type="match status" value="1"/>
</dbReference>
<reference evidence="7" key="1">
    <citation type="submission" date="2018-05" db="EMBL/GenBank/DDBJ databases">
        <authorList>
            <person name="Lanie J.A."/>
            <person name="Ng W.-L."/>
            <person name="Kazmierczak K.M."/>
            <person name="Andrzejewski T.M."/>
            <person name="Davidsen T.M."/>
            <person name="Wayne K.J."/>
            <person name="Tettelin H."/>
            <person name="Glass J.I."/>
            <person name="Rusch D."/>
            <person name="Podicherti R."/>
            <person name="Tsui H.-C.T."/>
            <person name="Winkler M.E."/>
        </authorList>
    </citation>
    <scope>NUCLEOTIDE SEQUENCE</scope>
</reference>
<organism evidence="7">
    <name type="scientific">marine metagenome</name>
    <dbReference type="NCBI Taxonomy" id="408172"/>
    <lineage>
        <taxon>unclassified sequences</taxon>
        <taxon>metagenomes</taxon>
        <taxon>ecological metagenomes</taxon>
    </lineage>
</organism>
<accession>A0A382THL3</accession>
<name>A0A382THL3_9ZZZZ</name>
<dbReference type="SFLD" id="SFLDG01067">
    <property type="entry name" value="SPASM/twitch_domain_containing"/>
    <property type="match status" value="1"/>
</dbReference>
<dbReference type="SFLD" id="SFLDS00029">
    <property type="entry name" value="Radical_SAM"/>
    <property type="match status" value="1"/>
</dbReference>
<keyword evidence="1" id="KW-0949">S-adenosyl-L-methionine</keyword>
<comment type="similarity">
    <text evidence="5">Belongs to the radical SAM superfamily. Anaerobic sulfatase-maturating enzyme family.</text>
</comment>
<keyword evidence="3" id="KW-0408">Iron</keyword>
<dbReference type="InterPro" id="IPR013785">
    <property type="entry name" value="Aldolase_TIM"/>
</dbReference>
<evidence type="ECO:0000256" key="1">
    <source>
        <dbReference type="ARBA" id="ARBA00022691"/>
    </source>
</evidence>
<dbReference type="EMBL" id="UINC01136243">
    <property type="protein sequence ID" value="SVD20898.1"/>
    <property type="molecule type" value="Genomic_DNA"/>
</dbReference>
<evidence type="ECO:0000256" key="5">
    <source>
        <dbReference type="ARBA" id="ARBA00023601"/>
    </source>
</evidence>
<sequence>MLRFSQDLYATFIKQEPIYYILYVTAVCNARCKMCFYLEEIETAEKAKELTFEEITKISESTGRLIQLSIAGGEPTLRKDLPEICEVFAKNNGVRFITLPTNGINSDQIVNCVKKIIKKCPDTHLRVSLSLDGHESLHDQIRKVPGNYRKLMETHRQLKPLAQVNDHLTIDFATVLQNDNQDTIQNLFR</sequence>
<dbReference type="CDD" id="cd01335">
    <property type="entry name" value="Radical_SAM"/>
    <property type="match status" value="1"/>
</dbReference>
<dbReference type="PANTHER" id="PTHR43273:SF3">
    <property type="entry name" value="ANAEROBIC SULFATASE-MATURATING ENZYME HOMOLOG ASLB-RELATED"/>
    <property type="match status" value="1"/>
</dbReference>
<evidence type="ECO:0000256" key="3">
    <source>
        <dbReference type="ARBA" id="ARBA00023004"/>
    </source>
</evidence>
<dbReference type="InterPro" id="IPR058240">
    <property type="entry name" value="rSAM_sf"/>
</dbReference>
<dbReference type="AlphaFoldDB" id="A0A382THL3"/>
<proteinExistence type="inferred from homology"/>
<dbReference type="InterPro" id="IPR007197">
    <property type="entry name" value="rSAM"/>
</dbReference>
<dbReference type="InterPro" id="IPR023867">
    <property type="entry name" value="Sulphatase_maturase_rSAM"/>
</dbReference>
<dbReference type="GO" id="GO:0051536">
    <property type="term" value="F:iron-sulfur cluster binding"/>
    <property type="evidence" value="ECO:0007669"/>
    <property type="project" value="UniProtKB-KW"/>
</dbReference>
<evidence type="ECO:0000256" key="2">
    <source>
        <dbReference type="ARBA" id="ARBA00022723"/>
    </source>
</evidence>
<dbReference type="PANTHER" id="PTHR43273">
    <property type="entry name" value="ANAEROBIC SULFATASE-MATURATING ENZYME HOMOLOG ASLB-RELATED"/>
    <property type="match status" value="1"/>
</dbReference>
<feature type="domain" description="Radical SAM core" evidence="6">
    <location>
        <begin position="14"/>
        <end position="189"/>
    </location>
</feature>
<dbReference type="GO" id="GO:0046872">
    <property type="term" value="F:metal ion binding"/>
    <property type="evidence" value="ECO:0007669"/>
    <property type="project" value="UniProtKB-KW"/>
</dbReference>
<feature type="non-terminal residue" evidence="7">
    <location>
        <position position="189"/>
    </location>
</feature>
<dbReference type="GO" id="GO:0016491">
    <property type="term" value="F:oxidoreductase activity"/>
    <property type="evidence" value="ECO:0007669"/>
    <property type="project" value="InterPro"/>
</dbReference>
<gene>
    <name evidence="7" type="ORF">METZ01_LOCUS373752</name>
</gene>
<dbReference type="PROSITE" id="PS51918">
    <property type="entry name" value="RADICAL_SAM"/>
    <property type="match status" value="1"/>
</dbReference>
<dbReference type="SUPFAM" id="SSF102114">
    <property type="entry name" value="Radical SAM enzymes"/>
    <property type="match status" value="1"/>
</dbReference>
<keyword evidence="4" id="KW-0411">Iron-sulfur</keyword>
<evidence type="ECO:0000313" key="7">
    <source>
        <dbReference type="EMBL" id="SVD20898.1"/>
    </source>
</evidence>
<evidence type="ECO:0000256" key="4">
    <source>
        <dbReference type="ARBA" id="ARBA00023014"/>
    </source>
</evidence>
<protein>
    <recommendedName>
        <fullName evidence="6">Radical SAM core domain-containing protein</fullName>
    </recommendedName>
</protein>
<dbReference type="Gene3D" id="3.20.20.70">
    <property type="entry name" value="Aldolase class I"/>
    <property type="match status" value="1"/>
</dbReference>
<keyword evidence="2" id="KW-0479">Metal-binding</keyword>
<evidence type="ECO:0000259" key="6">
    <source>
        <dbReference type="PROSITE" id="PS51918"/>
    </source>
</evidence>